<reference evidence="2" key="2">
    <citation type="submission" date="2021-04" db="EMBL/GenBank/DDBJ databases">
        <authorList>
            <person name="Gilroy R."/>
        </authorList>
    </citation>
    <scope>NUCLEOTIDE SEQUENCE</scope>
    <source>
        <strain evidence="2">CHK193-4272</strain>
    </source>
</reference>
<dbReference type="Pfam" id="PF14205">
    <property type="entry name" value="Cys_rich_KTR"/>
    <property type="match status" value="1"/>
</dbReference>
<sequence length="74" mass="8500">MYNGNQRYWLVCPKCGSRLTFLLESTVVKNFPIYCRKCKLDAILNIDEHHARAGEPVQSSCGERKPELESQCHS</sequence>
<feature type="compositionally biased region" description="Basic and acidic residues" evidence="1">
    <location>
        <begin position="62"/>
        <end position="74"/>
    </location>
</feature>
<evidence type="ECO:0000313" key="3">
    <source>
        <dbReference type="Proteomes" id="UP000886808"/>
    </source>
</evidence>
<dbReference type="InterPro" id="IPR025957">
    <property type="entry name" value="Cys_rich_KTR"/>
</dbReference>
<dbReference type="EMBL" id="DXIE01000026">
    <property type="protein sequence ID" value="HIV61902.1"/>
    <property type="molecule type" value="Genomic_DNA"/>
</dbReference>
<dbReference type="AlphaFoldDB" id="A0A9D1THB4"/>
<protein>
    <submittedName>
        <fullName evidence="2">Cysteine-rich KTR domain-containing protein</fullName>
    </submittedName>
</protein>
<feature type="region of interest" description="Disordered" evidence="1">
    <location>
        <begin position="54"/>
        <end position="74"/>
    </location>
</feature>
<reference evidence="2" key="1">
    <citation type="journal article" date="2021" name="PeerJ">
        <title>Extensive microbial diversity within the chicken gut microbiome revealed by metagenomics and culture.</title>
        <authorList>
            <person name="Gilroy R."/>
            <person name="Ravi A."/>
            <person name="Getino M."/>
            <person name="Pursley I."/>
            <person name="Horton D.L."/>
            <person name="Alikhan N.F."/>
            <person name="Baker D."/>
            <person name="Gharbi K."/>
            <person name="Hall N."/>
            <person name="Watson M."/>
            <person name="Adriaenssens E.M."/>
            <person name="Foster-Nyarko E."/>
            <person name="Jarju S."/>
            <person name="Secka A."/>
            <person name="Antonio M."/>
            <person name="Oren A."/>
            <person name="Chaudhuri R.R."/>
            <person name="La Ragione R."/>
            <person name="Hildebrand F."/>
            <person name="Pallen M.J."/>
        </authorList>
    </citation>
    <scope>NUCLEOTIDE SEQUENCE</scope>
    <source>
        <strain evidence="2">CHK193-4272</strain>
    </source>
</reference>
<comment type="caution">
    <text evidence="2">The sequence shown here is derived from an EMBL/GenBank/DDBJ whole genome shotgun (WGS) entry which is preliminary data.</text>
</comment>
<name>A0A9D1THB4_9FIRM</name>
<dbReference type="Proteomes" id="UP000886808">
    <property type="component" value="Unassembled WGS sequence"/>
</dbReference>
<proteinExistence type="predicted"/>
<evidence type="ECO:0000313" key="2">
    <source>
        <dbReference type="EMBL" id="HIV61902.1"/>
    </source>
</evidence>
<gene>
    <name evidence="2" type="ORF">H9746_03510</name>
</gene>
<organism evidence="2 3">
    <name type="scientific">Candidatus Butyricicoccus avistercoris</name>
    <dbReference type="NCBI Taxonomy" id="2838518"/>
    <lineage>
        <taxon>Bacteria</taxon>
        <taxon>Bacillati</taxon>
        <taxon>Bacillota</taxon>
        <taxon>Clostridia</taxon>
        <taxon>Eubacteriales</taxon>
        <taxon>Butyricicoccaceae</taxon>
        <taxon>Butyricicoccus</taxon>
    </lineage>
</organism>
<evidence type="ECO:0000256" key="1">
    <source>
        <dbReference type="SAM" id="MobiDB-lite"/>
    </source>
</evidence>
<accession>A0A9D1THB4</accession>